<gene>
    <name evidence="2" type="ORF">COLO4_25986</name>
</gene>
<dbReference type="Proteomes" id="UP000187203">
    <property type="component" value="Unassembled WGS sequence"/>
</dbReference>
<dbReference type="EMBL" id="AWUE01019193">
    <property type="protein sequence ID" value="OMO75601.1"/>
    <property type="molecule type" value="Genomic_DNA"/>
</dbReference>
<feature type="coiled-coil region" evidence="1">
    <location>
        <begin position="11"/>
        <end position="38"/>
    </location>
</feature>
<reference evidence="3" key="1">
    <citation type="submission" date="2013-09" db="EMBL/GenBank/DDBJ databases">
        <title>Corchorus olitorius genome sequencing.</title>
        <authorList>
            <person name="Alam M."/>
            <person name="Haque M.S."/>
            <person name="Islam M.S."/>
            <person name="Emdad E.M."/>
            <person name="Islam M.M."/>
            <person name="Ahmed B."/>
            <person name="Halim A."/>
            <person name="Hossen Q.M.M."/>
            <person name="Hossain M.Z."/>
            <person name="Ahmed R."/>
            <person name="Khan M.M."/>
            <person name="Islam R."/>
            <person name="Rashid M.M."/>
            <person name="Khan S.A."/>
            <person name="Rahman M.S."/>
            <person name="Alam M."/>
            <person name="Yahiya A.S."/>
            <person name="Khan M.S."/>
            <person name="Azam M.S."/>
            <person name="Haque T."/>
            <person name="Lashkar M.Z.H."/>
            <person name="Akhand A.I."/>
            <person name="Morshed G."/>
            <person name="Roy S."/>
            <person name="Uddin K.S."/>
            <person name="Rabeya T."/>
            <person name="Hossain A.S."/>
            <person name="Chowdhury A."/>
            <person name="Snigdha A.R."/>
            <person name="Mortoza M.S."/>
            <person name="Matin S.A."/>
            <person name="Hoque S.M.E."/>
            <person name="Islam M.K."/>
            <person name="Roy D.K."/>
            <person name="Haider R."/>
            <person name="Moosa M.M."/>
            <person name="Elias S.M."/>
            <person name="Hasan A.M."/>
            <person name="Jahan S."/>
            <person name="Shafiuddin M."/>
            <person name="Mahmood N."/>
            <person name="Shommy N.S."/>
        </authorList>
    </citation>
    <scope>NUCLEOTIDE SEQUENCE [LARGE SCALE GENOMIC DNA]</scope>
    <source>
        <strain evidence="3">cv. O-4</strain>
    </source>
</reference>
<evidence type="ECO:0000313" key="3">
    <source>
        <dbReference type="Proteomes" id="UP000187203"/>
    </source>
</evidence>
<evidence type="ECO:0000256" key="1">
    <source>
        <dbReference type="SAM" id="Coils"/>
    </source>
</evidence>
<name>A0A1R3HZE0_9ROSI</name>
<keyword evidence="3" id="KW-1185">Reference proteome</keyword>
<sequence length="110" mass="12558">MAFSNQIFERIGVLRETLAKLRIELRDAEGRERGMEDAVRRLYSSSDDQDHLGPCFIISIPLDSWVGTLASARVETANRELHDLRVELTEAQEIVVETTDELKELPALYK</sequence>
<evidence type="ECO:0000313" key="2">
    <source>
        <dbReference type="EMBL" id="OMO75601.1"/>
    </source>
</evidence>
<dbReference type="AlphaFoldDB" id="A0A1R3HZE0"/>
<accession>A0A1R3HZE0</accession>
<comment type="caution">
    <text evidence="2">The sequence shown here is derived from an EMBL/GenBank/DDBJ whole genome shotgun (WGS) entry which is preliminary data.</text>
</comment>
<keyword evidence="1" id="KW-0175">Coiled coil</keyword>
<proteinExistence type="predicted"/>
<organism evidence="2 3">
    <name type="scientific">Corchorus olitorius</name>
    <dbReference type="NCBI Taxonomy" id="93759"/>
    <lineage>
        <taxon>Eukaryota</taxon>
        <taxon>Viridiplantae</taxon>
        <taxon>Streptophyta</taxon>
        <taxon>Embryophyta</taxon>
        <taxon>Tracheophyta</taxon>
        <taxon>Spermatophyta</taxon>
        <taxon>Magnoliopsida</taxon>
        <taxon>eudicotyledons</taxon>
        <taxon>Gunneridae</taxon>
        <taxon>Pentapetalae</taxon>
        <taxon>rosids</taxon>
        <taxon>malvids</taxon>
        <taxon>Malvales</taxon>
        <taxon>Malvaceae</taxon>
        <taxon>Grewioideae</taxon>
        <taxon>Apeibeae</taxon>
        <taxon>Corchorus</taxon>
    </lineage>
</organism>
<protein>
    <submittedName>
        <fullName evidence="2">Uncharacterized protein</fullName>
    </submittedName>
</protein>
<feature type="coiled-coil region" evidence="1">
    <location>
        <begin position="74"/>
        <end position="101"/>
    </location>
</feature>